<dbReference type="NCBIfam" id="TIGR01509">
    <property type="entry name" value="HAD-SF-IA-v3"/>
    <property type="match status" value="1"/>
</dbReference>
<name>A0ABV6Q7X0_9FLAO</name>
<dbReference type="SUPFAM" id="SSF56784">
    <property type="entry name" value="HAD-like"/>
    <property type="match status" value="1"/>
</dbReference>
<dbReference type="InterPro" id="IPR036412">
    <property type="entry name" value="HAD-like_sf"/>
</dbReference>
<dbReference type="GO" id="GO:0016787">
    <property type="term" value="F:hydrolase activity"/>
    <property type="evidence" value="ECO:0007669"/>
    <property type="project" value="UniProtKB-KW"/>
</dbReference>
<dbReference type="PANTHER" id="PTHR43611">
    <property type="entry name" value="ALPHA-D-GLUCOSE 1-PHOSPHATE PHOSPHATASE"/>
    <property type="match status" value="1"/>
</dbReference>
<reference evidence="1 2" key="1">
    <citation type="submission" date="2024-09" db="EMBL/GenBank/DDBJ databases">
        <authorList>
            <person name="Sun Q."/>
            <person name="Mori K."/>
        </authorList>
    </citation>
    <scope>NUCLEOTIDE SEQUENCE [LARGE SCALE GENOMIC DNA]</scope>
    <source>
        <strain evidence="1 2">NCAIM B.02481</strain>
    </source>
</reference>
<dbReference type="PANTHER" id="PTHR43611:SF3">
    <property type="entry name" value="FLAVIN MONONUCLEOTIDE HYDROLASE 1, CHLOROPLATIC"/>
    <property type="match status" value="1"/>
</dbReference>
<sequence>METEKKMKWFFDNICTNDWNENQDAGYPLQKATEERVKLFPEYEDLIRMFYGRWVEMLGEAIEGTVSILKSFIDNPKYKVVALTNWSAETFPIALDRFEFLHWFDGILVSGEEKTRKPFPEIYQLTLDRFNIKPEHSIFIDDNLRNIKAANQLGINGIHFESPEVLKDQLKTYSIHI</sequence>
<organism evidence="1 2">
    <name type="scientific">Winogradskyella pulchriflava</name>
    <dbReference type="NCBI Taxonomy" id="1110688"/>
    <lineage>
        <taxon>Bacteria</taxon>
        <taxon>Pseudomonadati</taxon>
        <taxon>Bacteroidota</taxon>
        <taxon>Flavobacteriia</taxon>
        <taxon>Flavobacteriales</taxon>
        <taxon>Flavobacteriaceae</taxon>
        <taxon>Winogradskyella</taxon>
    </lineage>
</organism>
<evidence type="ECO:0000313" key="1">
    <source>
        <dbReference type="EMBL" id="MFC0604363.1"/>
    </source>
</evidence>
<comment type="caution">
    <text evidence="1">The sequence shown here is derived from an EMBL/GenBank/DDBJ whole genome shotgun (WGS) entry which is preliminary data.</text>
</comment>
<dbReference type="InterPro" id="IPR006439">
    <property type="entry name" value="HAD-SF_hydro_IA"/>
</dbReference>
<keyword evidence="2" id="KW-1185">Reference proteome</keyword>
<accession>A0ABV6Q7X0</accession>
<proteinExistence type="predicted"/>
<dbReference type="RefSeq" id="WP_386061837.1">
    <property type="nucleotide sequence ID" value="NZ_JBHLTQ010000003.1"/>
</dbReference>
<keyword evidence="1" id="KW-0378">Hydrolase</keyword>
<dbReference type="Pfam" id="PF13419">
    <property type="entry name" value="HAD_2"/>
    <property type="match status" value="1"/>
</dbReference>
<dbReference type="EC" id="3.1.3.-" evidence="1"/>
<evidence type="ECO:0000313" key="2">
    <source>
        <dbReference type="Proteomes" id="UP001589832"/>
    </source>
</evidence>
<gene>
    <name evidence="1" type="ORF">ACFFGA_07350</name>
</gene>
<protein>
    <submittedName>
        <fullName evidence="1">HAD family hydrolase</fullName>
        <ecNumber evidence="1">3.1.3.-</ecNumber>
    </submittedName>
</protein>
<dbReference type="Proteomes" id="UP001589832">
    <property type="component" value="Unassembled WGS sequence"/>
</dbReference>
<dbReference type="InterPro" id="IPR023214">
    <property type="entry name" value="HAD_sf"/>
</dbReference>
<dbReference type="InterPro" id="IPR041492">
    <property type="entry name" value="HAD_2"/>
</dbReference>
<dbReference type="Gene3D" id="3.40.50.1000">
    <property type="entry name" value="HAD superfamily/HAD-like"/>
    <property type="match status" value="1"/>
</dbReference>
<dbReference type="EMBL" id="JBHLTQ010000003">
    <property type="protein sequence ID" value="MFC0604363.1"/>
    <property type="molecule type" value="Genomic_DNA"/>
</dbReference>